<proteinExistence type="predicted"/>
<dbReference type="Pfam" id="PF04280">
    <property type="entry name" value="Tim44"/>
    <property type="match status" value="1"/>
</dbReference>
<reference evidence="4" key="1">
    <citation type="journal article" date="2019" name="Int. J. Syst. Evol. Microbiol.">
        <title>The Global Catalogue of Microorganisms (GCM) 10K type strain sequencing project: providing services to taxonomists for standard genome sequencing and annotation.</title>
        <authorList>
            <consortium name="The Broad Institute Genomics Platform"/>
            <consortium name="The Broad Institute Genome Sequencing Center for Infectious Disease"/>
            <person name="Wu L."/>
            <person name="Ma J."/>
        </authorList>
    </citation>
    <scope>NUCLEOTIDE SEQUENCE [LARGE SCALE GENOMIC DNA]</scope>
    <source>
        <strain evidence="4">CCUG 54518</strain>
    </source>
</reference>
<evidence type="ECO:0000313" key="4">
    <source>
        <dbReference type="Proteomes" id="UP001596495"/>
    </source>
</evidence>
<gene>
    <name evidence="3" type="ORF">ACFQNJ_09040</name>
</gene>
<accession>A0ABW2R995</accession>
<dbReference type="Proteomes" id="UP001596495">
    <property type="component" value="Unassembled WGS sequence"/>
</dbReference>
<dbReference type="SMART" id="SM00978">
    <property type="entry name" value="Tim44"/>
    <property type="match status" value="1"/>
</dbReference>
<dbReference type="Gene3D" id="3.10.450.240">
    <property type="match status" value="1"/>
</dbReference>
<feature type="compositionally biased region" description="Basic and acidic residues" evidence="1">
    <location>
        <begin position="44"/>
        <end position="53"/>
    </location>
</feature>
<evidence type="ECO:0000313" key="3">
    <source>
        <dbReference type="EMBL" id="MFC7434655.1"/>
    </source>
</evidence>
<dbReference type="PANTHER" id="PTHR41542">
    <property type="entry name" value="BLL5807 PROTEIN"/>
    <property type="match status" value="1"/>
</dbReference>
<feature type="region of interest" description="Disordered" evidence="1">
    <location>
        <begin position="36"/>
        <end position="60"/>
    </location>
</feature>
<evidence type="ECO:0000256" key="1">
    <source>
        <dbReference type="SAM" id="MobiDB-lite"/>
    </source>
</evidence>
<dbReference type="EMBL" id="JBHTBX010000005">
    <property type="protein sequence ID" value="MFC7434655.1"/>
    <property type="molecule type" value="Genomic_DNA"/>
</dbReference>
<name>A0ABW2R995_9BURK</name>
<organism evidence="3 4">
    <name type="scientific">Hydrogenophaga bisanensis</name>
    <dbReference type="NCBI Taxonomy" id="439611"/>
    <lineage>
        <taxon>Bacteria</taxon>
        <taxon>Pseudomonadati</taxon>
        <taxon>Pseudomonadota</taxon>
        <taxon>Betaproteobacteria</taxon>
        <taxon>Burkholderiales</taxon>
        <taxon>Comamonadaceae</taxon>
        <taxon>Hydrogenophaga</taxon>
    </lineage>
</organism>
<feature type="domain" description="Tim44-like" evidence="2">
    <location>
        <begin position="75"/>
        <end position="210"/>
    </location>
</feature>
<comment type="caution">
    <text evidence="3">The sequence shown here is derived from an EMBL/GenBank/DDBJ whole genome shotgun (WGS) entry which is preliminary data.</text>
</comment>
<keyword evidence="4" id="KW-1185">Reference proteome</keyword>
<evidence type="ECO:0000259" key="2">
    <source>
        <dbReference type="SMART" id="SM00978"/>
    </source>
</evidence>
<protein>
    <submittedName>
        <fullName evidence="3">Tim44 domain-containing protein</fullName>
    </submittedName>
</protein>
<dbReference type="SUPFAM" id="SSF54427">
    <property type="entry name" value="NTF2-like"/>
    <property type="match status" value="1"/>
</dbReference>
<dbReference type="InterPro" id="IPR032710">
    <property type="entry name" value="NTF2-like_dom_sf"/>
</dbReference>
<dbReference type="InterPro" id="IPR007379">
    <property type="entry name" value="Tim44-like_dom"/>
</dbReference>
<dbReference type="RefSeq" id="WP_382256278.1">
    <property type="nucleotide sequence ID" value="NZ_JBHTBX010000005.1"/>
</dbReference>
<sequence length="212" mass="22903">MAGWMWMVVGLAALGIVGVMVLRSRAGDAGQRLVVREASGQSRPESRLPRDYSPKNVGNDASARPWEAAAIAPQFPMDAGIAHAVPHGFDADAFLQSSKSNFLSLQEAWDRSDVPSLRAMMTEGMLHQIQAQLAERERTTPGASSRTEVLMLDAQLLGVEDHDQDYVASVEFSGMSREAGAAGPSPFREIWNITRPKASEGAWLVSGVQALQ</sequence>
<dbReference type="PANTHER" id="PTHR41542:SF1">
    <property type="entry name" value="BLL5807 PROTEIN"/>
    <property type="match status" value="1"/>
</dbReference>